<evidence type="ECO:0000313" key="2">
    <source>
        <dbReference type="EMBL" id="CAH1264383.1"/>
    </source>
</evidence>
<accession>A0A8J9ZVN1</accession>
<feature type="region of interest" description="Disordered" evidence="1">
    <location>
        <begin position="928"/>
        <end position="970"/>
    </location>
</feature>
<dbReference type="EMBL" id="OV696689">
    <property type="protein sequence ID" value="CAH1264383.1"/>
    <property type="molecule type" value="Genomic_DNA"/>
</dbReference>
<sequence length="970" mass="107583">MHSNANYPLYCSTADIASSWESSKCIVNVAPASLRAILTSALKTSRIPKYAQCASRHRLQTTCLMDDSSNEGPFEKRHYDDAVRANDGLLQNHSLHQCLEGDLEAISPEPASLRLQTDTDGITLELNSLQAIRPPSDVFVATRWKPKCCRKLVEKMTPSWIYRSVQLQKYGRDVPGAFLCQSLCGTNILLCASLRWDADSQAASDFYDELGSSTLGNWLSQRAESLLKRTWDELRRLAPTSNTLLHNLARQKLNTGIPLRVYKADWLQFAMAFDSALAQLTAGDGEMCPFAVRIVLECFGQKMPHNTANDAAQLDEVNATPNVNPLKTLADLRIRKEFVGTSALHIGVSVGLQDRAVSTLWHRNLRVSLFNQNWQKYNVMGMDDVINITTRKDRKPAAALSRAMTTDTFDLTYAQAYNPLSSKMSSGWTKSLTNGLPVTLAAASGLALHKATKSTHDFVQTALDGTVQASLEEITMDLNPATYARFEVVLTCDGEDLSSEAATEQVKYLVATLRRELSGPIPVIIPVHSTVLHRFAHRTLTDLTKPIHAANVDTTQGHSRLEVTTIAISEVLFRLLLVGRVDGRESAYLHGLGIRPDSPWNGFTTVAEPSDTTGWTVKKGLVDTWAREGVLCAPPWRLLSANDNGMFCRMHRTLSVILTTCEDHPERGSDLAAAFAEIYWTHVRTELTQIMLSRNMRALLPIDGIDALFDGTLEGRGVRVTGKIDVAKVTDMLCDVAPANLPTFCSFEAVVDAISRQGISAESLRHQMLELLRQDRELTTFPYVDVKKGGLKAVRAGFLLRVQGGEHVYRDICIRANAIVSGDFGARLKRESLDPSKSWVTQVLQRIETVSNENTTLTTNCIAFVYAVLLHKRGFKLNVAAIKKFRCNRHIPVMKLQEANVLGRGMSGRLNEAHQDIVRLTNIPDRRRMVNGSLSTSPSDDESDRRCRAKPPKRRFPLSDESEDTARAGL</sequence>
<evidence type="ECO:0000313" key="3">
    <source>
        <dbReference type="Proteomes" id="UP000838412"/>
    </source>
</evidence>
<keyword evidence="3" id="KW-1185">Reference proteome</keyword>
<feature type="compositionally biased region" description="Basic residues" evidence="1">
    <location>
        <begin position="947"/>
        <end position="956"/>
    </location>
</feature>
<gene>
    <name evidence="2" type="primary">Hypp2954</name>
    <name evidence="2" type="ORF">BLAG_LOCUS18771</name>
</gene>
<dbReference type="AlphaFoldDB" id="A0A8J9ZVN1"/>
<proteinExistence type="predicted"/>
<organism evidence="2 3">
    <name type="scientific">Branchiostoma lanceolatum</name>
    <name type="common">Common lancelet</name>
    <name type="synonym">Amphioxus lanceolatum</name>
    <dbReference type="NCBI Taxonomy" id="7740"/>
    <lineage>
        <taxon>Eukaryota</taxon>
        <taxon>Metazoa</taxon>
        <taxon>Chordata</taxon>
        <taxon>Cephalochordata</taxon>
        <taxon>Leptocardii</taxon>
        <taxon>Amphioxiformes</taxon>
        <taxon>Branchiostomatidae</taxon>
        <taxon>Branchiostoma</taxon>
    </lineage>
</organism>
<dbReference type="OrthoDB" id="10043075at2759"/>
<reference evidence="2" key="1">
    <citation type="submission" date="2022-01" db="EMBL/GenBank/DDBJ databases">
        <authorList>
            <person name="Braso-Vives M."/>
        </authorList>
    </citation>
    <scope>NUCLEOTIDE SEQUENCE</scope>
</reference>
<name>A0A8J9ZVN1_BRALA</name>
<protein>
    <submittedName>
        <fullName evidence="2">Hypp2954 protein</fullName>
    </submittedName>
</protein>
<evidence type="ECO:0000256" key="1">
    <source>
        <dbReference type="SAM" id="MobiDB-lite"/>
    </source>
</evidence>
<dbReference type="Proteomes" id="UP000838412">
    <property type="component" value="Chromosome 4"/>
</dbReference>